<dbReference type="OrthoDB" id="9797352at2"/>
<reference evidence="3 4" key="1">
    <citation type="submission" date="2015-09" db="EMBL/GenBank/DDBJ databases">
        <title>Draft genome sequence of a Caloramator mitchellensis, a moderate thermophile from the Great Artesian Basin of Australia.</title>
        <authorList>
            <person name="Patel B.K."/>
        </authorList>
    </citation>
    <scope>NUCLEOTIDE SEQUENCE [LARGE SCALE GENOMIC DNA]</scope>
    <source>
        <strain evidence="3 4">VF08</strain>
    </source>
</reference>
<accession>A0A0R3JQW0</accession>
<comment type="caution">
    <text evidence="3">The sequence shown here is derived from an EMBL/GenBank/DDBJ whole genome shotgun (WGS) entry which is preliminary data.</text>
</comment>
<dbReference type="Proteomes" id="UP000052015">
    <property type="component" value="Unassembled WGS sequence"/>
</dbReference>
<organism evidence="3 4">
    <name type="scientific">Caloramator mitchellensis</name>
    <dbReference type="NCBI Taxonomy" id="908809"/>
    <lineage>
        <taxon>Bacteria</taxon>
        <taxon>Bacillati</taxon>
        <taxon>Bacillota</taxon>
        <taxon>Clostridia</taxon>
        <taxon>Eubacteriales</taxon>
        <taxon>Clostridiaceae</taxon>
        <taxon>Caloramator</taxon>
    </lineage>
</organism>
<sequence>MKDNIIDARGRACPEPVLLTKKGVEASPNGVKVLVDNVTARENIKRFAKNSGYEVKVEENGEGILLTLSR</sequence>
<evidence type="ECO:0000259" key="2">
    <source>
        <dbReference type="PROSITE" id="PS01148"/>
    </source>
</evidence>
<dbReference type="PANTHER" id="PTHR33279">
    <property type="entry name" value="SULFUR CARRIER PROTEIN YEDF-RELATED"/>
    <property type="match status" value="1"/>
</dbReference>
<feature type="domain" description="UPF0033" evidence="2">
    <location>
        <begin position="6"/>
        <end position="30"/>
    </location>
</feature>
<dbReference type="PROSITE" id="PS01148">
    <property type="entry name" value="UPF0033"/>
    <property type="match status" value="1"/>
</dbReference>
<dbReference type="STRING" id="908809.ABG79_02423"/>
<dbReference type="SUPFAM" id="SSF64307">
    <property type="entry name" value="SirA-like"/>
    <property type="match status" value="1"/>
</dbReference>
<dbReference type="EMBL" id="LKHP01000031">
    <property type="protein sequence ID" value="KRQ85800.1"/>
    <property type="molecule type" value="Genomic_DNA"/>
</dbReference>
<keyword evidence="4" id="KW-1185">Reference proteome</keyword>
<dbReference type="InterPro" id="IPR001455">
    <property type="entry name" value="TusA-like"/>
</dbReference>
<comment type="similarity">
    <text evidence="1">Belongs to the sulfur carrier protein TusA family.</text>
</comment>
<dbReference type="InterPro" id="IPR036868">
    <property type="entry name" value="TusA-like_sf"/>
</dbReference>
<evidence type="ECO:0000313" key="3">
    <source>
        <dbReference type="EMBL" id="KRQ85800.1"/>
    </source>
</evidence>
<dbReference type="CDD" id="cd03421">
    <property type="entry name" value="SirA_like_N"/>
    <property type="match status" value="1"/>
</dbReference>
<dbReference type="Pfam" id="PF01206">
    <property type="entry name" value="TusA"/>
    <property type="match status" value="1"/>
</dbReference>
<evidence type="ECO:0000313" key="4">
    <source>
        <dbReference type="Proteomes" id="UP000052015"/>
    </source>
</evidence>
<proteinExistence type="inferred from homology"/>
<dbReference type="PANTHER" id="PTHR33279:SF6">
    <property type="entry name" value="SULFUR CARRIER PROTEIN YEDF-RELATED"/>
    <property type="match status" value="1"/>
</dbReference>
<dbReference type="AlphaFoldDB" id="A0A0R3JQW0"/>
<evidence type="ECO:0000256" key="1">
    <source>
        <dbReference type="ARBA" id="ARBA00008984"/>
    </source>
</evidence>
<gene>
    <name evidence="3" type="ORF">ABG79_02423</name>
</gene>
<dbReference type="RefSeq" id="WP_057979695.1">
    <property type="nucleotide sequence ID" value="NZ_LKHP01000031.1"/>
</dbReference>
<protein>
    <submittedName>
        <fullName evidence="3">SirA-like protein</fullName>
    </submittedName>
</protein>
<name>A0A0R3JQW0_CALMK</name>
<dbReference type="Gene3D" id="3.30.110.40">
    <property type="entry name" value="TusA-like domain"/>
    <property type="match status" value="1"/>
</dbReference>